<dbReference type="AlphaFoldDB" id="A0A2W5SRF0"/>
<feature type="domain" description="HTH merR-type" evidence="1">
    <location>
        <begin position="36"/>
        <end position="95"/>
    </location>
</feature>
<accession>A0A2W5SRF0</accession>
<dbReference type="Proteomes" id="UP000249061">
    <property type="component" value="Unassembled WGS sequence"/>
</dbReference>
<organism evidence="2 3">
    <name type="scientific">Archangium gephyra</name>
    <dbReference type="NCBI Taxonomy" id="48"/>
    <lineage>
        <taxon>Bacteria</taxon>
        <taxon>Pseudomonadati</taxon>
        <taxon>Myxococcota</taxon>
        <taxon>Myxococcia</taxon>
        <taxon>Myxococcales</taxon>
        <taxon>Cystobacterineae</taxon>
        <taxon>Archangiaceae</taxon>
        <taxon>Archangium</taxon>
    </lineage>
</organism>
<evidence type="ECO:0000259" key="1">
    <source>
        <dbReference type="Pfam" id="PF13411"/>
    </source>
</evidence>
<evidence type="ECO:0000313" key="3">
    <source>
        <dbReference type="Proteomes" id="UP000249061"/>
    </source>
</evidence>
<dbReference type="InterPro" id="IPR000551">
    <property type="entry name" value="MerR-type_HTH_dom"/>
</dbReference>
<dbReference type="GO" id="GO:0006355">
    <property type="term" value="P:regulation of DNA-templated transcription"/>
    <property type="evidence" value="ECO:0007669"/>
    <property type="project" value="InterPro"/>
</dbReference>
<proteinExistence type="predicted"/>
<dbReference type="EMBL" id="QFQP01000042">
    <property type="protein sequence ID" value="PZR05799.1"/>
    <property type="molecule type" value="Genomic_DNA"/>
</dbReference>
<dbReference type="SUPFAM" id="SSF46955">
    <property type="entry name" value="Putative DNA-binding domain"/>
    <property type="match status" value="1"/>
</dbReference>
<dbReference type="Gene3D" id="1.10.1660.10">
    <property type="match status" value="1"/>
</dbReference>
<name>A0A2W5SRF0_9BACT</name>
<evidence type="ECO:0000313" key="2">
    <source>
        <dbReference type="EMBL" id="PZR05799.1"/>
    </source>
</evidence>
<comment type="caution">
    <text evidence="2">The sequence shown here is derived from an EMBL/GenBank/DDBJ whole genome shotgun (WGS) entry which is preliminary data.</text>
</comment>
<dbReference type="GO" id="GO:0003677">
    <property type="term" value="F:DNA binding"/>
    <property type="evidence" value="ECO:0007669"/>
    <property type="project" value="InterPro"/>
</dbReference>
<gene>
    <name evidence="2" type="ORF">DI536_31615</name>
</gene>
<dbReference type="InterPro" id="IPR009061">
    <property type="entry name" value="DNA-bd_dom_put_sf"/>
</dbReference>
<protein>
    <submittedName>
        <fullName evidence="2">MerR family transcriptional regulator</fullName>
    </submittedName>
</protein>
<reference evidence="2 3" key="1">
    <citation type="submission" date="2017-08" db="EMBL/GenBank/DDBJ databases">
        <title>Infants hospitalized years apart are colonized by the same room-sourced microbial strains.</title>
        <authorList>
            <person name="Brooks B."/>
            <person name="Olm M.R."/>
            <person name="Firek B.A."/>
            <person name="Baker R."/>
            <person name="Thomas B.C."/>
            <person name="Morowitz M.J."/>
            <person name="Banfield J.F."/>
        </authorList>
    </citation>
    <scope>NUCLEOTIDE SEQUENCE [LARGE SCALE GENOMIC DNA]</scope>
    <source>
        <strain evidence="2">S2_003_000_R2_14</strain>
    </source>
</reference>
<sequence>MELLRPEEIERIEREYAQGLPARVIVGLFVEKGIALTEATFRKYVQAGLLPRSKRVGRKGKHQGSQGLYPVSAVRRMNAIKQMMAQGMTLEDIKASFVVFKNHIELASHELGQVFDGYERRLDGKSLGDRNRKEMTSQLRALRVQSRELLQEIARFGSGLTARPGVETSPSDLQ</sequence>
<dbReference type="Pfam" id="PF13411">
    <property type="entry name" value="MerR_1"/>
    <property type="match status" value="1"/>
</dbReference>